<organism evidence="1">
    <name type="scientific">marine sediment metagenome</name>
    <dbReference type="NCBI Taxonomy" id="412755"/>
    <lineage>
        <taxon>unclassified sequences</taxon>
        <taxon>metagenomes</taxon>
        <taxon>ecological metagenomes</taxon>
    </lineage>
</organism>
<dbReference type="EMBL" id="LAZR01024884">
    <property type="protein sequence ID" value="KKL73687.1"/>
    <property type="molecule type" value="Genomic_DNA"/>
</dbReference>
<feature type="non-terminal residue" evidence="1">
    <location>
        <position position="1"/>
    </location>
</feature>
<accession>A0A0F9HF07</accession>
<dbReference type="Pfam" id="PF05119">
    <property type="entry name" value="Terminase_4"/>
    <property type="match status" value="1"/>
</dbReference>
<dbReference type="AlphaFoldDB" id="A0A0F9HF07"/>
<comment type="caution">
    <text evidence="1">The sequence shown here is derived from an EMBL/GenBank/DDBJ whole genome shotgun (WGS) entry which is preliminary data.</text>
</comment>
<sequence length="67" mass="7596">RQPVLHPMGKVMNDLEKDIRQLEDRYGLSPKARAQLGITIGTAQRTLEDLNRDLELDPEGDPRVDEA</sequence>
<evidence type="ECO:0000313" key="1">
    <source>
        <dbReference type="EMBL" id="KKL73687.1"/>
    </source>
</evidence>
<dbReference type="InterPro" id="IPR006448">
    <property type="entry name" value="Phage_term_ssu_P27"/>
</dbReference>
<proteinExistence type="predicted"/>
<name>A0A0F9HF07_9ZZZZ</name>
<protein>
    <submittedName>
        <fullName evidence="1">Uncharacterized protein</fullName>
    </submittedName>
</protein>
<gene>
    <name evidence="1" type="ORF">LCGC14_2072380</name>
</gene>
<reference evidence="1" key="1">
    <citation type="journal article" date="2015" name="Nature">
        <title>Complex archaea that bridge the gap between prokaryotes and eukaryotes.</title>
        <authorList>
            <person name="Spang A."/>
            <person name="Saw J.H."/>
            <person name="Jorgensen S.L."/>
            <person name="Zaremba-Niedzwiedzka K."/>
            <person name="Martijn J."/>
            <person name="Lind A.E."/>
            <person name="van Eijk R."/>
            <person name="Schleper C."/>
            <person name="Guy L."/>
            <person name="Ettema T.J."/>
        </authorList>
    </citation>
    <scope>NUCLEOTIDE SEQUENCE</scope>
</reference>